<organism evidence="1 2">
    <name type="scientific">Rhabditophanes sp. KR3021</name>
    <dbReference type="NCBI Taxonomy" id="114890"/>
    <lineage>
        <taxon>Eukaryota</taxon>
        <taxon>Metazoa</taxon>
        <taxon>Ecdysozoa</taxon>
        <taxon>Nematoda</taxon>
        <taxon>Chromadorea</taxon>
        <taxon>Rhabditida</taxon>
        <taxon>Tylenchina</taxon>
        <taxon>Panagrolaimomorpha</taxon>
        <taxon>Strongyloidoidea</taxon>
        <taxon>Alloionematidae</taxon>
        <taxon>Rhabditophanes</taxon>
    </lineage>
</organism>
<dbReference type="Proteomes" id="UP000095286">
    <property type="component" value="Unplaced"/>
</dbReference>
<reference evidence="2" key="1">
    <citation type="submission" date="2016-11" db="UniProtKB">
        <authorList>
            <consortium name="WormBaseParasite"/>
        </authorList>
    </citation>
    <scope>IDENTIFICATION</scope>
    <source>
        <strain evidence="2">KR3021</strain>
    </source>
</reference>
<evidence type="ECO:0000313" key="1">
    <source>
        <dbReference type="Proteomes" id="UP000095286"/>
    </source>
</evidence>
<dbReference type="WBParaSite" id="RSKR_0000438000.1">
    <property type="protein sequence ID" value="RSKR_0000438000.1"/>
    <property type="gene ID" value="RSKR_0000438000"/>
</dbReference>
<evidence type="ECO:0000313" key="2">
    <source>
        <dbReference type="WBParaSite" id="RSKR_0000438000.1"/>
    </source>
</evidence>
<name>A0AC35TTQ5_9BILA</name>
<accession>A0AC35TTQ5</accession>
<protein>
    <submittedName>
        <fullName evidence="2">CID domain-containing protein</fullName>
    </submittedName>
</protein>
<sequence>MADQVLPPSFMLNRFKDLNVTEKSIRALTKLIKDNGKVIAQWAEEWLKFFKLNQDKQGAMLYLVNEIIQTSKQEWNNAVKIIEKEKAEGKISDNAKLHEEKCMRNYNTLKDPFIPAMMEAMKHAQRQNAKSTQKVYDRIVKVLDDRSVLPSADLIKLNLYYCGEPLSFTSQKHAPETSQSVKQTPVKDPRQKKDFGRTLSELEDLAVHLVDTEDLEKSNVDHDNYLRRLSELKIRKDGVLRSLEILDYITKFSHESYGTRITSLRNRFREISQMYQKLAVSITNPNGAKKVAVNHEDEMNKGAYRSENPYPKSPIFREEPRYDDRRRFDSSYSPTDPRGSRPRNYMEHGNHTSHRDEHQRHNRTRSRSRSPRRYSSSYSRPHQQSSASRYGGRNY</sequence>
<proteinExistence type="predicted"/>